<organism evidence="1 2">
    <name type="scientific">Macrostomum lignano</name>
    <dbReference type="NCBI Taxonomy" id="282301"/>
    <lineage>
        <taxon>Eukaryota</taxon>
        <taxon>Metazoa</taxon>
        <taxon>Spiralia</taxon>
        <taxon>Lophotrochozoa</taxon>
        <taxon>Platyhelminthes</taxon>
        <taxon>Rhabditophora</taxon>
        <taxon>Macrostomorpha</taxon>
        <taxon>Macrostomida</taxon>
        <taxon>Macrostomidae</taxon>
        <taxon>Macrostomum</taxon>
    </lineage>
</organism>
<dbReference type="Proteomes" id="UP000095280">
    <property type="component" value="Unplaced"/>
</dbReference>
<dbReference type="AlphaFoldDB" id="A0A1I8IU79"/>
<protein>
    <submittedName>
        <fullName evidence="2">DUF5679 domain-containing protein</fullName>
    </submittedName>
</protein>
<keyword evidence="1" id="KW-1185">Reference proteome</keyword>
<sequence>MRERINLRAVARPHRAAAAPNVEAIIQPHSVLHQNEKQKQKSHKNKATVKKNSSSTATWRCRHCTYENQLAETRRTAGSGRLICEVCGKSSEPVGVPTLHRLRLPITPTVATVRCAWSRSWHLLTVPLCGCRLCSDCLCRFVRVSLRSHGSADRLAC</sequence>
<name>A0A1I8IU79_9PLAT</name>
<reference evidence="2" key="1">
    <citation type="submission" date="2016-11" db="UniProtKB">
        <authorList>
            <consortium name="WormBaseParasite"/>
        </authorList>
    </citation>
    <scope>IDENTIFICATION</scope>
</reference>
<dbReference type="WBParaSite" id="maker-uti_cns_0017268-snap-gene-0.6-mRNA-1">
    <property type="protein sequence ID" value="maker-uti_cns_0017268-snap-gene-0.6-mRNA-1"/>
    <property type="gene ID" value="maker-uti_cns_0017268-snap-gene-0.6"/>
</dbReference>
<evidence type="ECO:0000313" key="1">
    <source>
        <dbReference type="Proteomes" id="UP000095280"/>
    </source>
</evidence>
<evidence type="ECO:0000313" key="2">
    <source>
        <dbReference type="WBParaSite" id="maker-uti_cns_0017268-snap-gene-0.6-mRNA-1"/>
    </source>
</evidence>
<proteinExistence type="predicted"/>
<accession>A0A1I8IU79</accession>